<dbReference type="AlphaFoldDB" id="A0A3D8JS97"/>
<dbReference type="Gene3D" id="3.30.450.20">
    <property type="entry name" value="PAS domain"/>
    <property type="match status" value="2"/>
</dbReference>
<name>A0A3D8JS97_9BURK</name>
<dbReference type="InterPro" id="IPR029787">
    <property type="entry name" value="Nucleotide_cyclase"/>
</dbReference>
<protein>
    <recommendedName>
        <fullName evidence="2">diguanylate cyclase</fullName>
        <ecNumber evidence="2">2.7.7.65</ecNumber>
    </recommendedName>
</protein>
<dbReference type="PANTHER" id="PTHR45138:SF9">
    <property type="entry name" value="DIGUANYLATE CYCLASE DGCM-RELATED"/>
    <property type="match status" value="1"/>
</dbReference>
<accession>A0A3D8JS97</accession>
<keyword evidence="4 8" id="KW-0812">Transmembrane</keyword>
<evidence type="ECO:0000256" key="3">
    <source>
        <dbReference type="ARBA" id="ARBA00022475"/>
    </source>
</evidence>
<keyword evidence="11" id="KW-1185">Reference proteome</keyword>
<proteinExistence type="predicted"/>
<dbReference type="NCBIfam" id="TIGR00254">
    <property type="entry name" value="GGDEF"/>
    <property type="match status" value="1"/>
</dbReference>
<dbReference type="PANTHER" id="PTHR45138">
    <property type="entry name" value="REGULATORY COMPONENTS OF SENSORY TRANSDUCTION SYSTEM"/>
    <property type="match status" value="1"/>
</dbReference>
<comment type="caution">
    <text evidence="10">The sequence shown here is derived from an EMBL/GenBank/DDBJ whole genome shotgun (WGS) entry which is preliminary data.</text>
</comment>
<dbReference type="GO" id="GO:0005886">
    <property type="term" value="C:plasma membrane"/>
    <property type="evidence" value="ECO:0007669"/>
    <property type="project" value="UniProtKB-SubCell"/>
</dbReference>
<dbReference type="CDD" id="cd12914">
    <property type="entry name" value="PDC1_DGC_like"/>
    <property type="match status" value="1"/>
</dbReference>
<dbReference type="Pfam" id="PF00990">
    <property type="entry name" value="GGDEF"/>
    <property type="match status" value="1"/>
</dbReference>
<evidence type="ECO:0000313" key="10">
    <source>
        <dbReference type="EMBL" id="RDU95434.1"/>
    </source>
</evidence>
<feature type="domain" description="GGDEF" evidence="9">
    <location>
        <begin position="376"/>
        <end position="512"/>
    </location>
</feature>
<dbReference type="InterPro" id="IPR000160">
    <property type="entry name" value="GGDEF_dom"/>
</dbReference>
<feature type="transmembrane region" description="Helical" evidence="8">
    <location>
        <begin position="32"/>
        <end position="53"/>
    </location>
</feature>
<evidence type="ECO:0000256" key="6">
    <source>
        <dbReference type="ARBA" id="ARBA00023136"/>
    </source>
</evidence>
<dbReference type="SUPFAM" id="SSF55073">
    <property type="entry name" value="Nucleotide cyclase"/>
    <property type="match status" value="1"/>
</dbReference>
<keyword evidence="6 8" id="KW-0472">Membrane</keyword>
<organism evidence="10 11">
    <name type="scientific">Trinickia dinghuensis</name>
    <dbReference type="NCBI Taxonomy" id="2291023"/>
    <lineage>
        <taxon>Bacteria</taxon>
        <taxon>Pseudomonadati</taxon>
        <taxon>Pseudomonadota</taxon>
        <taxon>Betaproteobacteria</taxon>
        <taxon>Burkholderiales</taxon>
        <taxon>Burkholderiaceae</taxon>
        <taxon>Trinickia</taxon>
    </lineage>
</organism>
<sequence length="524" mass="57328">MQGTGDDIPTAQISYHGTSWQRLRLNLLTPTAIVVGAFVIACFMVTLCGVVVYQSRADALERARETSRNIALVAERDIERNFELYALSLQAVIDGVRDPEIMALAPRLRREALFDRAVSASYLGSVLVLDPTGQVILDSLSDTAPDFNFSDRRYFTIQRDNPNVGLYVSDPYFSRLRGRSPSIALTRRISKPDGSFGGIVLVAVQLAYFHDLFSGLQLGPHGSMALIGEDGVMVMRQPYDPAVVGRNISNASTFRKFLTAPEGSFTDTASIDGIRRLYYFKHLRHLPLIIMVAEGETDIYAAWTRRALIIGYLMAAFAVAFVGLAFILAAQLRHRMRAESELALLARTDGLTGLNNRRTLGEILDQEWRRARRTRSVFSLLFVDVDCFKAYNDFYGHQAGDDALAAVAKCIGENIRRPADSAARYGGEEFLVVLPDTSPPGAVAIAENIRTAISNLGIVHAASEYGRVTASIGAAAWTPEIDGDVTEVIRAADRALYDAKATGRNRVAVCYAQPALAPADGVNP</sequence>
<dbReference type="EMBL" id="QRGA01000019">
    <property type="protein sequence ID" value="RDU95434.1"/>
    <property type="molecule type" value="Genomic_DNA"/>
</dbReference>
<evidence type="ECO:0000259" key="9">
    <source>
        <dbReference type="PROSITE" id="PS50887"/>
    </source>
</evidence>
<dbReference type="CDD" id="cd01949">
    <property type="entry name" value="GGDEF"/>
    <property type="match status" value="1"/>
</dbReference>
<evidence type="ECO:0000256" key="2">
    <source>
        <dbReference type="ARBA" id="ARBA00012528"/>
    </source>
</evidence>
<dbReference type="PROSITE" id="PS50887">
    <property type="entry name" value="GGDEF"/>
    <property type="match status" value="1"/>
</dbReference>
<comment type="subcellular location">
    <subcellularLocation>
        <location evidence="1">Cell membrane</location>
        <topology evidence="1">Multi-pass membrane protein</topology>
    </subcellularLocation>
</comment>
<evidence type="ECO:0000313" key="11">
    <source>
        <dbReference type="Proteomes" id="UP000256838"/>
    </source>
</evidence>
<reference evidence="10 11" key="1">
    <citation type="submission" date="2018-08" db="EMBL/GenBank/DDBJ databases">
        <title>Paraburkholderia sp. DHOM06 isolated from forest soil.</title>
        <authorList>
            <person name="Gao Z.-H."/>
            <person name="Qiu L.-H."/>
        </authorList>
    </citation>
    <scope>NUCLEOTIDE SEQUENCE [LARGE SCALE GENOMIC DNA]</scope>
    <source>
        <strain evidence="10 11">DHOM06</strain>
    </source>
</reference>
<gene>
    <name evidence="10" type="ORF">DWV00_28075</name>
</gene>
<dbReference type="Proteomes" id="UP000256838">
    <property type="component" value="Unassembled WGS sequence"/>
</dbReference>
<evidence type="ECO:0000256" key="8">
    <source>
        <dbReference type="SAM" id="Phobius"/>
    </source>
</evidence>
<dbReference type="FunFam" id="3.30.70.270:FF:000001">
    <property type="entry name" value="Diguanylate cyclase domain protein"/>
    <property type="match status" value="1"/>
</dbReference>
<keyword evidence="5 8" id="KW-1133">Transmembrane helix</keyword>
<dbReference type="OrthoDB" id="9813903at2"/>
<dbReference type="SMART" id="SM00267">
    <property type="entry name" value="GGDEF"/>
    <property type="match status" value="1"/>
</dbReference>
<dbReference type="GO" id="GO:0052621">
    <property type="term" value="F:diguanylate cyclase activity"/>
    <property type="evidence" value="ECO:0007669"/>
    <property type="project" value="UniProtKB-EC"/>
</dbReference>
<dbReference type="RefSeq" id="WP_115536891.1">
    <property type="nucleotide sequence ID" value="NZ_QRGA01000019.1"/>
</dbReference>
<evidence type="ECO:0000256" key="7">
    <source>
        <dbReference type="ARBA" id="ARBA00034247"/>
    </source>
</evidence>
<dbReference type="Gene3D" id="3.30.70.270">
    <property type="match status" value="1"/>
</dbReference>
<dbReference type="GO" id="GO:1902201">
    <property type="term" value="P:negative regulation of bacterial-type flagellum-dependent cell motility"/>
    <property type="evidence" value="ECO:0007669"/>
    <property type="project" value="TreeGrafter"/>
</dbReference>
<evidence type="ECO:0000256" key="5">
    <source>
        <dbReference type="ARBA" id="ARBA00022989"/>
    </source>
</evidence>
<dbReference type="EC" id="2.7.7.65" evidence="2"/>
<dbReference type="InterPro" id="IPR033479">
    <property type="entry name" value="dCache_1"/>
</dbReference>
<dbReference type="GO" id="GO:0043709">
    <property type="term" value="P:cell adhesion involved in single-species biofilm formation"/>
    <property type="evidence" value="ECO:0007669"/>
    <property type="project" value="TreeGrafter"/>
</dbReference>
<dbReference type="CDD" id="cd12915">
    <property type="entry name" value="PDC2_DGC_like"/>
    <property type="match status" value="1"/>
</dbReference>
<dbReference type="InterPro" id="IPR050469">
    <property type="entry name" value="Diguanylate_Cyclase"/>
</dbReference>
<comment type="catalytic activity">
    <reaction evidence="7">
        <text>2 GTP = 3',3'-c-di-GMP + 2 diphosphate</text>
        <dbReference type="Rhea" id="RHEA:24898"/>
        <dbReference type="ChEBI" id="CHEBI:33019"/>
        <dbReference type="ChEBI" id="CHEBI:37565"/>
        <dbReference type="ChEBI" id="CHEBI:58805"/>
        <dbReference type="EC" id="2.7.7.65"/>
    </reaction>
</comment>
<feature type="transmembrane region" description="Helical" evidence="8">
    <location>
        <begin position="309"/>
        <end position="330"/>
    </location>
</feature>
<keyword evidence="3" id="KW-1003">Cell membrane</keyword>
<evidence type="ECO:0000256" key="1">
    <source>
        <dbReference type="ARBA" id="ARBA00004651"/>
    </source>
</evidence>
<dbReference type="InterPro" id="IPR043128">
    <property type="entry name" value="Rev_trsase/Diguanyl_cyclase"/>
</dbReference>
<dbReference type="Pfam" id="PF02743">
    <property type="entry name" value="dCache_1"/>
    <property type="match status" value="1"/>
</dbReference>
<evidence type="ECO:0000256" key="4">
    <source>
        <dbReference type="ARBA" id="ARBA00022692"/>
    </source>
</evidence>